<dbReference type="Gene3D" id="3.30.70.1430">
    <property type="entry name" value="Multidrug efflux transporter AcrB pore domain"/>
    <property type="match status" value="1"/>
</dbReference>
<dbReference type="FunFam" id="3.30.2090.10:FF:000002">
    <property type="entry name" value="Efflux pump membrane transporter"/>
    <property type="match status" value="1"/>
</dbReference>
<dbReference type="InterPro" id="IPR001036">
    <property type="entry name" value="Acrflvin-R"/>
</dbReference>
<accession>A0A7H4M9Z7</accession>
<evidence type="ECO:0000256" key="1">
    <source>
        <dbReference type="ARBA" id="ARBA00022692"/>
    </source>
</evidence>
<dbReference type="InterPro" id="IPR027463">
    <property type="entry name" value="AcrB_DN_DC_subdom"/>
</dbReference>
<organism evidence="3 4">
    <name type="scientific">Klebsiella variicola</name>
    <dbReference type="NCBI Taxonomy" id="244366"/>
    <lineage>
        <taxon>Bacteria</taxon>
        <taxon>Pseudomonadati</taxon>
        <taxon>Pseudomonadota</taxon>
        <taxon>Gammaproteobacteria</taxon>
        <taxon>Enterobacterales</taxon>
        <taxon>Enterobacteriaceae</taxon>
        <taxon>Klebsiella/Raoultella group</taxon>
        <taxon>Klebsiella</taxon>
        <taxon>Klebsiella pneumoniae complex</taxon>
    </lineage>
</organism>
<dbReference type="Gene3D" id="3.30.2090.10">
    <property type="entry name" value="Multidrug efflux transporter AcrB TolC docking domain, DN and DC subdomains"/>
    <property type="match status" value="1"/>
</dbReference>
<dbReference type="PANTHER" id="PTHR32063:SF32">
    <property type="entry name" value="AMINOGLYCOSIDE EFFLUX PUMP-RELATED"/>
    <property type="match status" value="1"/>
</dbReference>
<protein>
    <submittedName>
        <fullName evidence="3">RND efflux system, inner membrane transporter CmeB</fullName>
    </submittedName>
</protein>
<keyword evidence="2" id="KW-0472">Membrane</keyword>
<dbReference type="AlphaFoldDB" id="A0A7H4M9Z7"/>
<dbReference type="Proteomes" id="UP000254545">
    <property type="component" value="Unassembled WGS sequence"/>
</dbReference>
<dbReference type="PANTHER" id="PTHR32063">
    <property type="match status" value="1"/>
</dbReference>
<keyword evidence="2" id="KW-1133">Transmembrane helix</keyword>
<name>A0A7H4M9Z7_KLEVA</name>
<sequence length="252" mass="27400">MVQYTLPAGATAVRTAEVRRQVTDWFLTKEKANTDVIFTVDGFSFSGSGQNAGMAFVSLKNWSQRKGDDNTAQAIALRATKELGTIRDATLFAMTPPSVDGLGQSNGFTFELMASGGTDRDSLMKLRSQLLAAANQSSELQSVRANDLPQMPQLQVDIDNNKAVSLGLSLSDVTDTLSSAWGGTYVNDFIDRGRVKKVYIQGESDARAVPSDLGKWFVRGSDNSMTPFSAFATTHWQYGPESPGALQRLRRL</sequence>
<dbReference type="SUPFAM" id="SSF82693">
    <property type="entry name" value="Multidrug efflux transporter AcrB pore domain, PN1, PN2, PC1 and PC2 subdomains"/>
    <property type="match status" value="2"/>
</dbReference>
<proteinExistence type="predicted"/>
<comment type="caution">
    <text evidence="3">The sequence shown here is derived from an EMBL/GenBank/DDBJ whole genome shotgun (WGS) entry which is preliminary data.</text>
</comment>
<dbReference type="Pfam" id="PF00873">
    <property type="entry name" value="ACR_tran"/>
    <property type="match status" value="1"/>
</dbReference>
<dbReference type="SUPFAM" id="SSF82714">
    <property type="entry name" value="Multidrug efflux transporter AcrB TolC docking domain, DN and DC subdomains"/>
    <property type="match status" value="1"/>
</dbReference>
<dbReference type="GO" id="GO:0005886">
    <property type="term" value="C:plasma membrane"/>
    <property type="evidence" value="ECO:0007669"/>
    <property type="project" value="TreeGrafter"/>
</dbReference>
<dbReference type="GO" id="GO:0042910">
    <property type="term" value="F:xenobiotic transmembrane transporter activity"/>
    <property type="evidence" value="ECO:0007669"/>
    <property type="project" value="TreeGrafter"/>
</dbReference>
<keyword evidence="1" id="KW-0812">Transmembrane</keyword>
<evidence type="ECO:0000313" key="3">
    <source>
        <dbReference type="EMBL" id="STS87147.1"/>
    </source>
</evidence>
<evidence type="ECO:0000313" key="4">
    <source>
        <dbReference type="Proteomes" id="UP000254545"/>
    </source>
</evidence>
<dbReference type="EMBL" id="UGKR01000003">
    <property type="protein sequence ID" value="STS87147.1"/>
    <property type="molecule type" value="Genomic_DNA"/>
</dbReference>
<reference evidence="3 4" key="1">
    <citation type="submission" date="2018-06" db="EMBL/GenBank/DDBJ databases">
        <authorList>
            <consortium name="Pathogen Informatics"/>
            <person name="Doyle S."/>
        </authorList>
    </citation>
    <scope>NUCLEOTIDE SEQUENCE [LARGE SCALE GENOMIC DNA]</scope>
    <source>
        <strain evidence="3 4">NCTC9177</strain>
    </source>
</reference>
<evidence type="ECO:0000256" key="2">
    <source>
        <dbReference type="ARBA" id="ARBA00022989"/>
    </source>
</evidence>
<dbReference type="FunFam" id="3.30.70.1430:FF:000002">
    <property type="entry name" value="Efflux pump membrane transporter"/>
    <property type="match status" value="1"/>
</dbReference>
<gene>
    <name evidence="3" type="primary">acrB_3</name>
    <name evidence="3" type="ORF">NCTC9177_00925</name>
</gene>